<dbReference type="Gene3D" id="6.10.140.2220">
    <property type="match status" value="1"/>
</dbReference>
<evidence type="ECO:0000256" key="4">
    <source>
        <dbReference type="PROSITE-ProRule" id="PRU00134"/>
    </source>
</evidence>
<evidence type="ECO:0000259" key="5">
    <source>
        <dbReference type="PROSITE" id="PS50865"/>
    </source>
</evidence>
<dbReference type="EMBL" id="HBGD01008938">
    <property type="protein sequence ID" value="CAD9084115.1"/>
    <property type="molecule type" value="Transcribed_RNA"/>
</dbReference>
<dbReference type="GO" id="GO:0008270">
    <property type="term" value="F:zinc ion binding"/>
    <property type="evidence" value="ECO:0007669"/>
    <property type="project" value="UniProtKB-KW"/>
</dbReference>
<dbReference type="PROSITE" id="PS50865">
    <property type="entry name" value="ZF_MYND_2"/>
    <property type="match status" value="1"/>
</dbReference>
<evidence type="ECO:0000256" key="2">
    <source>
        <dbReference type="ARBA" id="ARBA00022771"/>
    </source>
</evidence>
<dbReference type="SUPFAM" id="SSF144232">
    <property type="entry name" value="HIT/MYND zinc finger-like"/>
    <property type="match status" value="1"/>
</dbReference>
<dbReference type="Pfam" id="PF01753">
    <property type="entry name" value="zf-MYND"/>
    <property type="match status" value="1"/>
</dbReference>
<keyword evidence="2 4" id="KW-0863">Zinc-finger</keyword>
<feature type="domain" description="MYND-type" evidence="5">
    <location>
        <begin position="359"/>
        <end position="402"/>
    </location>
</feature>
<proteinExistence type="predicted"/>
<dbReference type="AlphaFoldDB" id="A0A7S1PIQ1"/>
<name>A0A7S1PIQ1_9EUKA</name>
<protein>
    <recommendedName>
        <fullName evidence="5">MYND-type domain-containing protein</fullName>
    </recommendedName>
</protein>
<evidence type="ECO:0000256" key="1">
    <source>
        <dbReference type="ARBA" id="ARBA00022723"/>
    </source>
</evidence>
<gene>
    <name evidence="6" type="ORF">PCOS0759_LOCUS7369</name>
</gene>
<evidence type="ECO:0000313" key="6">
    <source>
        <dbReference type="EMBL" id="CAD9084115.1"/>
    </source>
</evidence>
<keyword evidence="1" id="KW-0479">Metal-binding</keyword>
<evidence type="ECO:0000256" key="3">
    <source>
        <dbReference type="ARBA" id="ARBA00022833"/>
    </source>
</evidence>
<organism evidence="6">
    <name type="scientific">Percolomonas cosmopolitus</name>
    <dbReference type="NCBI Taxonomy" id="63605"/>
    <lineage>
        <taxon>Eukaryota</taxon>
        <taxon>Discoba</taxon>
        <taxon>Heterolobosea</taxon>
        <taxon>Tetramitia</taxon>
        <taxon>Eutetramitia</taxon>
        <taxon>Percolomonadidae</taxon>
        <taxon>Percolomonas</taxon>
    </lineage>
</organism>
<reference evidence="6" key="1">
    <citation type="submission" date="2021-01" db="EMBL/GenBank/DDBJ databases">
        <authorList>
            <person name="Corre E."/>
            <person name="Pelletier E."/>
            <person name="Niang G."/>
            <person name="Scheremetjew M."/>
            <person name="Finn R."/>
            <person name="Kale V."/>
            <person name="Holt S."/>
            <person name="Cochrane G."/>
            <person name="Meng A."/>
            <person name="Brown T."/>
            <person name="Cohen L."/>
        </authorList>
    </citation>
    <scope>NUCLEOTIDE SEQUENCE</scope>
    <source>
        <strain evidence="6">WS</strain>
    </source>
</reference>
<dbReference type="InterPro" id="IPR002893">
    <property type="entry name" value="Znf_MYND"/>
</dbReference>
<accession>A0A7S1PIQ1</accession>
<keyword evidence="3" id="KW-0862">Zinc</keyword>
<sequence length="407" mass="46843">MYYLKYAIQLIASKYLINGMELHEKSALSKERMGITQYFLAEWKKRMEKEHKSDQMKAYVTIAQLEKTRSDANFLRARNNNPFAMLMSTVFGADAEVNANQREIDELYMESLKQVSSAITYIDQTASQVQKKQETWVPCLRREHLTDILTQSKIEKGDVTILLLGKKFSLPYRTMTLGEVRASIYFTRFLIHQQIFGDFNPESIRDLDKCHSVDPDFSQYYISQALRLQEEGKFVASSSLYYNSALEMEKGNKIRASIMYESAHALYNANSRTPKKRNSLYKKLSKMAALAKQFHNEAMEYYEKAQPLYAPPCLDETDGYHVVTDFLDDCEGEFGKLSGSDEENKDGCEQQPVHNPPACRVCGANGKGVKLRRCARCKDSSILYCSKQCQVKYWRRIHKSECTANEG</sequence>